<accession>A0ABD5RAY8</accession>
<dbReference type="RefSeq" id="WP_227229464.1">
    <property type="nucleotide sequence ID" value="NZ_JAJCVJ010000002.1"/>
</dbReference>
<gene>
    <name evidence="1" type="ORF">ACFPJ5_09615</name>
</gene>
<dbReference type="EMBL" id="JBHSKX010000002">
    <property type="protein sequence ID" value="MFC5367199.1"/>
    <property type="molecule type" value="Genomic_DNA"/>
</dbReference>
<proteinExistence type="predicted"/>
<evidence type="ECO:0000313" key="1">
    <source>
        <dbReference type="EMBL" id="MFC5367199.1"/>
    </source>
</evidence>
<protein>
    <submittedName>
        <fullName evidence="1">Uncharacterized protein</fullName>
    </submittedName>
</protein>
<comment type="caution">
    <text evidence="1">The sequence shown here is derived from an EMBL/GenBank/DDBJ whole genome shotgun (WGS) entry which is preliminary data.</text>
</comment>
<evidence type="ECO:0000313" key="2">
    <source>
        <dbReference type="Proteomes" id="UP001596201"/>
    </source>
</evidence>
<reference evidence="1 2" key="1">
    <citation type="journal article" date="2019" name="Int. J. Syst. Evol. Microbiol.">
        <title>The Global Catalogue of Microorganisms (GCM) 10K type strain sequencing project: providing services to taxonomists for standard genome sequencing and annotation.</title>
        <authorList>
            <consortium name="The Broad Institute Genomics Platform"/>
            <consortium name="The Broad Institute Genome Sequencing Center for Infectious Disease"/>
            <person name="Wu L."/>
            <person name="Ma J."/>
        </authorList>
    </citation>
    <scope>NUCLEOTIDE SEQUENCE [LARGE SCALE GENOMIC DNA]</scope>
    <source>
        <strain evidence="1 2">CGMCC 1.12237</strain>
    </source>
</reference>
<sequence>MKLLENAEYLVSSTACDGEDDVHTPVTETVLFELSLRREIRYRSSVEILIA</sequence>
<keyword evidence="2" id="KW-1185">Reference proteome</keyword>
<dbReference type="Proteomes" id="UP001596201">
    <property type="component" value="Unassembled WGS sequence"/>
</dbReference>
<dbReference type="AlphaFoldDB" id="A0ABD5RAY8"/>
<organism evidence="1 2">
    <name type="scientific">Salinirubrum litoreum</name>
    <dbReference type="NCBI Taxonomy" id="1126234"/>
    <lineage>
        <taxon>Archaea</taxon>
        <taxon>Methanobacteriati</taxon>
        <taxon>Methanobacteriota</taxon>
        <taxon>Stenosarchaea group</taxon>
        <taxon>Halobacteria</taxon>
        <taxon>Halobacteriales</taxon>
        <taxon>Haloferacaceae</taxon>
        <taxon>Salinirubrum</taxon>
    </lineage>
</organism>
<name>A0ABD5RAY8_9EURY</name>